<dbReference type="Gene3D" id="3.30.70.1290">
    <property type="entry name" value="Transposase IS200-like"/>
    <property type="match status" value="1"/>
</dbReference>
<feature type="domain" description="Transposase IS200-like" evidence="1">
    <location>
        <begin position="12"/>
        <end position="187"/>
    </location>
</feature>
<dbReference type="OrthoDB" id="9814067at2"/>
<evidence type="ECO:0000313" key="2">
    <source>
        <dbReference type="EMBL" id="RUL69168.1"/>
    </source>
</evidence>
<protein>
    <submittedName>
        <fullName evidence="2">Transposase</fullName>
    </submittedName>
</protein>
<dbReference type="EMBL" id="RYYV01000037">
    <property type="protein sequence ID" value="RUL69168.1"/>
    <property type="molecule type" value="Genomic_DNA"/>
</dbReference>
<gene>
    <name evidence="2" type="ORF">EKH80_22830</name>
</gene>
<comment type="caution">
    <text evidence="2">The sequence shown here is derived from an EMBL/GenBank/DDBJ whole genome shotgun (WGS) entry which is preliminary data.</text>
</comment>
<dbReference type="Proteomes" id="UP000274358">
    <property type="component" value="Unassembled WGS sequence"/>
</dbReference>
<dbReference type="PANTHER" id="PTHR34322">
    <property type="entry name" value="TRANSPOSASE, Y1_TNP DOMAIN-CONTAINING"/>
    <property type="match status" value="1"/>
</dbReference>
<name>A0A3S0Q1S7_9GAMM</name>
<reference evidence="2 3" key="1">
    <citation type="submission" date="2018-12" db="EMBL/GenBank/DDBJ databases">
        <title>Dyella dinghuensis sp. nov. DHOA06 and Dyella choica sp. nov. 4M-K27, isolated from forest soil.</title>
        <authorList>
            <person name="Qiu L.-H."/>
            <person name="Gao Z.-H."/>
        </authorList>
    </citation>
    <scope>NUCLEOTIDE SEQUENCE [LARGE SCALE GENOMIC DNA]</scope>
    <source>
        <strain evidence="2 3">4M-K27</strain>
    </source>
</reference>
<dbReference type="InterPro" id="IPR036515">
    <property type="entry name" value="Transposase_17_sf"/>
</dbReference>
<dbReference type="RefSeq" id="WP_126687111.1">
    <property type="nucleotide sequence ID" value="NZ_RYYV01000037.1"/>
</dbReference>
<dbReference type="GO" id="GO:0006313">
    <property type="term" value="P:DNA transposition"/>
    <property type="evidence" value="ECO:0007669"/>
    <property type="project" value="InterPro"/>
</dbReference>
<keyword evidence="3" id="KW-1185">Reference proteome</keyword>
<organism evidence="2 3">
    <name type="scientific">Dyella choica</name>
    <dbReference type="NCBI Taxonomy" id="1927959"/>
    <lineage>
        <taxon>Bacteria</taxon>
        <taxon>Pseudomonadati</taxon>
        <taxon>Pseudomonadota</taxon>
        <taxon>Gammaproteobacteria</taxon>
        <taxon>Lysobacterales</taxon>
        <taxon>Rhodanobacteraceae</taxon>
        <taxon>Dyella</taxon>
    </lineage>
</organism>
<dbReference type="SMART" id="SM01321">
    <property type="entry name" value="Y1_Tnp"/>
    <property type="match status" value="1"/>
</dbReference>
<evidence type="ECO:0000259" key="1">
    <source>
        <dbReference type="SMART" id="SM01321"/>
    </source>
</evidence>
<dbReference type="AlphaFoldDB" id="A0A3S0Q1S7"/>
<proteinExistence type="predicted"/>
<dbReference type="PANTHER" id="PTHR34322:SF2">
    <property type="entry name" value="TRANSPOSASE IS200-LIKE DOMAIN-CONTAINING PROTEIN"/>
    <property type="match status" value="1"/>
</dbReference>
<dbReference type="SUPFAM" id="SSF143422">
    <property type="entry name" value="Transposase IS200-like"/>
    <property type="match status" value="1"/>
</dbReference>
<evidence type="ECO:0000313" key="3">
    <source>
        <dbReference type="Proteomes" id="UP000274358"/>
    </source>
</evidence>
<dbReference type="GO" id="GO:0004803">
    <property type="term" value="F:transposase activity"/>
    <property type="evidence" value="ECO:0007669"/>
    <property type="project" value="InterPro"/>
</dbReference>
<dbReference type="InterPro" id="IPR002686">
    <property type="entry name" value="Transposase_17"/>
</dbReference>
<sequence>MTYPRHQIVDPASGGFFHCVSRCVRRAFLCGEDAYSGRSYEHRKTWVEERLLSLADCFAVGLYAYAVMSNHVHVVLYVDPQVASDWSDEEVAERWVRLFPVCVDESPDERLCQEKAQRLQGDPERMEELRGRLGDLSWFMRCLNEPIARQANREDGCTGRFWEGRFKCQALLDEQAVLACMAYVDLNPIRAGMANDLAASEHTSICHRLQGAETRTASLGEALRPLAGMLLAPALSLRTLDYLELVDWSGRVVREGKRGSIAAAVPSVLAQLGLHGRQWQSQMLGIESRYWRAVGTVESLMAKARALGQRWLKGAGSARRSVYGGG</sequence>
<dbReference type="GO" id="GO:0003677">
    <property type="term" value="F:DNA binding"/>
    <property type="evidence" value="ECO:0007669"/>
    <property type="project" value="InterPro"/>
</dbReference>
<accession>A0A3S0Q1S7</accession>